<keyword evidence="2" id="KW-1185">Reference proteome</keyword>
<comment type="caution">
    <text evidence="1">The sequence shown here is derived from an EMBL/GenBank/DDBJ whole genome shotgun (WGS) entry which is preliminary data.</text>
</comment>
<protein>
    <submittedName>
        <fullName evidence="1">Uncharacterized protein</fullName>
    </submittedName>
</protein>
<gene>
    <name evidence="1" type="ORF">DPMN_008956</name>
</gene>
<evidence type="ECO:0000313" key="1">
    <source>
        <dbReference type="EMBL" id="KAH3884970.1"/>
    </source>
</evidence>
<sequence length="107" mass="12340">MKGCDLFVVVEESCFVICKLNRKRYDSDVWDVLYDSAVELAESINFNPSLPRNDAAARQQNRPNVPVANPSGYWKLNLYFPFVDQLMSLLEAEPQYIAQHLLTKKSR</sequence>
<proteinExistence type="predicted"/>
<reference evidence="1" key="2">
    <citation type="submission" date="2020-11" db="EMBL/GenBank/DDBJ databases">
        <authorList>
            <person name="McCartney M.A."/>
            <person name="Auch B."/>
            <person name="Kono T."/>
            <person name="Mallez S."/>
            <person name="Becker A."/>
            <person name="Gohl D.M."/>
            <person name="Silverstein K.A.T."/>
            <person name="Koren S."/>
            <person name="Bechman K.B."/>
            <person name="Herman A."/>
            <person name="Abrahante J.E."/>
            <person name="Garbe J."/>
        </authorList>
    </citation>
    <scope>NUCLEOTIDE SEQUENCE</scope>
    <source>
        <strain evidence="1">Duluth1</strain>
        <tissue evidence="1">Whole animal</tissue>
    </source>
</reference>
<dbReference type="AlphaFoldDB" id="A0A9D4RZM0"/>
<name>A0A9D4RZM0_DREPO</name>
<reference evidence="1" key="1">
    <citation type="journal article" date="2019" name="bioRxiv">
        <title>The Genome of the Zebra Mussel, Dreissena polymorpha: A Resource for Invasive Species Research.</title>
        <authorList>
            <person name="McCartney M.A."/>
            <person name="Auch B."/>
            <person name="Kono T."/>
            <person name="Mallez S."/>
            <person name="Zhang Y."/>
            <person name="Obille A."/>
            <person name="Becker A."/>
            <person name="Abrahante J.E."/>
            <person name="Garbe J."/>
            <person name="Badalamenti J.P."/>
            <person name="Herman A."/>
            <person name="Mangelson H."/>
            <person name="Liachko I."/>
            <person name="Sullivan S."/>
            <person name="Sone E.D."/>
            <person name="Koren S."/>
            <person name="Silverstein K.A.T."/>
            <person name="Beckman K.B."/>
            <person name="Gohl D.M."/>
        </authorList>
    </citation>
    <scope>NUCLEOTIDE SEQUENCE</scope>
    <source>
        <strain evidence="1">Duluth1</strain>
        <tissue evidence="1">Whole animal</tissue>
    </source>
</reference>
<dbReference type="Proteomes" id="UP000828390">
    <property type="component" value="Unassembled WGS sequence"/>
</dbReference>
<organism evidence="1 2">
    <name type="scientific">Dreissena polymorpha</name>
    <name type="common">Zebra mussel</name>
    <name type="synonym">Mytilus polymorpha</name>
    <dbReference type="NCBI Taxonomy" id="45954"/>
    <lineage>
        <taxon>Eukaryota</taxon>
        <taxon>Metazoa</taxon>
        <taxon>Spiralia</taxon>
        <taxon>Lophotrochozoa</taxon>
        <taxon>Mollusca</taxon>
        <taxon>Bivalvia</taxon>
        <taxon>Autobranchia</taxon>
        <taxon>Heteroconchia</taxon>
        <taxon>Euheterodonta</taxon>
        <taxon>Imparidentia</taxon>
        <taxon>Neoheterodontei</taxon>
        <taxon>Myida</taxon>
        <taxon>Dreissenoidea</taxon>
        <taxon>Dreissenidae</taxon>
        <taxon>Dreissena</taxon>
    </lineage>
</organism>
<dbReference type="EMBL" id="JAIWYP010000001">
    <property type="protein sequence ID" value="KAH3884970.1"/>
    <property type="molecule type" value="Genomic_DNA"/>
</dbReference>
<evidence type="ECO:0000313" key="2">
    <source>
        <dbReference type="Proteomes" id="UP000828390"/>
    </source>
</evidence>
<accession>A0A9D4RZM0</accession>